<evidence type="ECO:0000313" key="2">
    <source>
        <dbReference type="EMBL" id="KAK2635263.1"/>
    </source>
</evidence>
<sequence length="149" mass="16849">MYASNHAVCWESCTSLAGTVVHRLLLQEIHHDGSPDELRFLLGIVSVRFSKIKFCLITGLEFGIVPDTPEYLKVENGIHLMCFGGRNEIKIEELKKKVQQGQWAEQFDVVKLCLLLLLHVFLIGGDERGSVPIWQVRLVDNLDGFNAFP</sequence>
<evidence type="ECO:0000259" key="1">
    <source>
        <dbReference type="Pfam" id="PF09331"/>
    </source>
</evidence>
<protein>
    <recommendedName>
        <fullName evidence="1">DUF1985 domain-containing protein</fullName>
    </recommendedName>
</protein>
<dbReference type="PANTHER" id="PTHR48449:SF1">
    <property type="entry name" value="DUF1985 DOMAIN-CONTAINING PROTEIN"/>
    <property type="match status" value="1"/>
</dbReference>
<reference evidence="2" key="1">
    <citation type="journal article" date="2023" name="Plant J.">
        <title>Genome sequences and population genomics provide insights into the demographic history, inbreeding, and mutation load of two 'living fossil' tree species of Dipteronia.</title>
        <authorList>
            <person name="Feng Y."/>
            <person name="Comes H.P."/>
            <person name="Chen J."/>
            <person name="Zhu S."/>
            <person name="Lu R."/>
            <person name="Zhang X."/>
            <person name="Li P."/>
            <person name="Qiu J."/>
            <person name="Olsen K.M."/>
            <person name="Qiu Y."/>
        </authorList>
    </citation>
    <scope>NUCLEOTIDE SEQUENCE</scope>
    <source>
        <strain evidence="2">KIB01</strain>
    </source>
</reference>
<dbReference type="InterPro" id="IPR015410">
    <property type="entry name" value="DUF1985"/>
</dbReference>
<dbReference type="AlphaFoldDB" id="A0AAD9TGA1"/>
<dbReference type="EMBL" id="JANJYI010000009">
    <property type="protein sequence ID" value="KAK2635263.1"/>
    <property type="molecule type" value="Genomic_DNA"/>
</dbReference>
<dbReference type="Proteomes" id="UP001280121">
    <property type="component" value="Unassembled WGS sequence"/>
</dbReference>
<feature type="domain" description="DUF1985" evidence="1">
    <location>
        <begin position="34"/>
        <end position="149"/>
    </location>
</feature>
<evidence type="ECO:0000313" key="3">
    <source>
        <dbReference type="Proteomes" id="UP001280121"/>
    </source>
</evidence>
<proteinExistence type="predicted"/>
<accession>A0AAD9TGA1</accession>
<comment type="caution">
    <text evidence="2">The sequence shown here is derived from an EMBL/GenBank/DDBJ whole genome shotgun (WGS) entry which is preliminary data.</text>
</comment>
<dbReference type="PANTHER" id="PTHR48449">
    <property type="entry name" value="DUF1985 DOMAIN-CONTAINING PROTEIN"/>
    <property type="match status" value="1"/>
</dbReference>
<gene>
    <name evidence="2" type="ORF">Ddye_030055</name>
</gene>
<dbReference type="Pfam" id="PF09331">
    <property type="entry name" value="DUF1985"/>
    <property type="match status" value="1"/>
</dbReference>
<organism evidence="2 3">
    <name type="scientific">Dipteronia dyeriana</name>
    <dbReference type="NCBI Taxonomy" id="168575"/>
    <lineage>
        <taxon>Eukaryota</taxon>
        <taxon>Viridiplantae</taxon>
        <taxon>Streptophyta</taxon>
        <taxon>Embryophyta</taxon>
        <taxon>Tracheophyta</taxon>
        <taxon>Spermatophyta</taxon>
        <taxon>Magnoliopsida</taxon>
        <taxon>eudicotyledons</taxon>
        <taxon>Gunneridae</taxon>
        <taxon>Pentapetalae</taxon>
        <taxon>rosids</taxon>
        <taxon>malvids</taxon>
        <taxon>Sapindales</taxon>
        <taxon>Sapindaceae</taxon>
        <taxon>Hippocastanoideae</taxon>
        <taxon>Acereae</taxon>
        <taxon>Dipteronia</taxon>
    </lineage>
</organism>
<keyword evidence="3" id="KW-1185">Reference proteome</keyword>
<name>A0AAD9TGA1_9ROSI</name>